<dbReference type="Proteomes" id="UP001055804">
    <property type="component" value="Unassembled WGS sequence"/>
</dbReference>
<protein>
    <submittedName>
        <fullName evidence="3">NAD-dependent epimerase</fullName>
    </submittedName>
</protein>
<dbReference type="EMBL" id="JAMZFT010000001">
    <property type="protein sequence ID" value="MCP1336125.1"/>
    <property type="molecule type" value="Genomic_DNA"/>
</dbReference>
<dbReference type="SUPFAM" id="SSF51735">
    <property type="entry name" value="NAD(P)-binding Rossmann-fold domains"/>
    <property type="match status" value="1"/>
</dbReference>
<dbReference type="InterPro" id="IPR001509">
    <property type="entry name" value="Epimerase_deHydtase"/>
</dbReference>
<dbReference type="AlphaFoldDB" id="A0A9J6PAL5"/>
<dbReference type="PANTHER" id="PTHR43574">
    <property type="entry name" value="EPIMERASE-RELATED"/>
    <property type="match status" value="1"/>
</dbReference>
<evidence type="ECO:0000256" key="1">
    <source>
        <dbReference type="ARBA" id="ARBA00023027"/>
    </source>
</evidence>
<sequence>MSQSEVKSAATPPADDRPTVLVTGVAGFIGYHLVKRLLALGYPVVGIDNVNDYYDPALKEARLADIGSGNGFTFLRADISDLAATTRAFEEFRPAYVLHMAAQAGVRYSIENPHTYAETNLAGFLNILEGCRHNGVRHLVYASSSSVYGANEEMPFSEHHTVDHPVSLYAATKKANELMAHTYSHLFALPTTGLRFFTVYGPWGRPDMAIFKFVKAIGEGRPIDVYNHGRMQRDFTYIDDIVEGVIRTMLKIAEPNPDWSGLAPDPATSYAPWRVYNIGNSDAVELMHLIRVIEAEVGKPATLNILPMQPGDVPATYADISLLDEAVGFRPSTSIEAGVKRFVDWYRGHYGL</sequence>
<dbReference type="CDD" id="cd05253">
    <property type="entry name" value="UDP_GE_SDE_e"/>
    <property type="match status" value="1"/>
</dbReference>
<reference evidence="3" key="1">
    <citation type="submission" date="2022-06" db="EMBL/GenBank/DDBJ databases">
        <title>Isolation and Genomics of Futiania mangrovii gen. nov., sp. nov., a Rare and Metabolically-versatile member in the Class Alphaproteobacteria.</title>
        <authorList>
            <person name="Liu L."/>
            <person name="Huang W.-C."/>
            <person name="Pan J."/>
            <person name="Li J."/>
            <person name="Huang Y."/>
            <person name="Du H."/>
            <person name="Liu Y."/>
            <person name="Li M."/>
        </authorList>
    </citation>
    <scope>NUCLEOTIDE SEQUENCE</scope>
    <source>
        <strain evidence="3">FT118</strain>
    </source>
</reference>
<evidence type="ECO:0000259" key="2">
    <source>
        <dbReference type="Pfam" id="PF01370"/>
    </source>
</evidence>
<dbReference type="Pfam" id="PF01370">
    <property type="entry name" value="Epimerase"/>
    <property type="match status" value="1"/>
</dbReference>
<organism evidence="3 4">
    <name type="scientific">Futiania mangrovi</name>
    <dbReference type="NCBI Taxonomy" id="2959716"/>
    <lineage>
        <taxon>Bacteria</taxon>
        <taxon>Pseudomonadati</taxon>
        <taxon>Pseudomonadota</taxon>
        <taxon>Alphaproteobacteria</taxon>
        <taxon>Futianiales</taxon>
        <taxon>Futianiaceae</taxon>
        <taxon>Futiania</taxon>
    </lineage>
</organism>
<dbReference type="PRINTS" id="PR01713">
    <property type="entry name" value="NUCEPIMERASE"/>
</dbReference>
<keyword evidence="1" id="KW-0520">NAD</keyword>
<dbReference type="Gene3D" id="3.40.50.720">
    <property type="entry name" value="NAD(P)-binding Rossmann-like Domain"/>
    <property type="match status" value="1"/>
</dbReference>
<gene>
    <name evidence="3" type="ORF">NJQ99_06890</name>
</gene>
<feature type="domain" description="NAD-dependent epimerase/dehydratase" evidence="2">
    <location>
        <begin position="20"/>
        <end position="253"/>
    </location>
</feature>
<comment type="caution">
    <text evidence="3">The sequence shown here is derived from an EMBL/GenBank/DDBJ whole genome shotgun (WGS) entry which is preliminary data.</text>
</comment>
<evidence type="ECO:0000313" key="4">
    <source>
        <dbReference type="Proteomes" id="UP001055804"/>
    </source>
</evidence>
<name>A0A9J6PAL5_9PROT</name>
<evidence type="ECO:0000313" key="3">
    <source>
        <dbReference type="EMBL" id="MCP1336125.1"/>
    </source>
</evidence>
<accession>A0A9J6PAL5</accession>
<dbReference type="RefSeq" id="WP_269332039.1">
    <property type="nucleotide sequence ID" value="NZ_JAMZFT010000001.1"/>
</dbReference>
<dbReference type="InterPro" id="IPR036291">
    <property type="entry name" value="NAD(P)-bd_dom_sf"/>
</dbReference>
<proteinExistence type="predicted"/>
<keyword evidence="4" id="KW-1185">Reference proteome</keyword>